<protein>
    <submittedName>
        <fullName evidence="2">Uncharacterized protein</fullName>
    </submittedName>
</protein>
<evidence type="ECO:0000313" key="2">
    <source>
        <dbReference type="EMBL" id="OGL82065.1"/>
    </source>
</evidence>
<name>A0A1F7UUX7_9BACT</name>
<reference evidence="2 3" key="1">
    <citation type="journal article" date="2016" name="Nat. Commun.">
        <title>Thousands of microbial genomes shed light on interconnected biogeochemical processes in an aquifer system.</title>
        <authorList>
            <person name="Anantharaman K."/>
            <person name="Brown C.T."/>
            <person name="Hug L.A."/>
            <person name="Sharon I."/>
            <person name="Castelle C.J."/>
            <person name="Probst A.J."/>
            <person name="Thomas B.C."/>
            <person name="Singh A."/>
            <person name="Wilkins M.J."/>
            <person name="Karaoz U."/>
            <person name="Brodie E.L."/>
            <person name="Williams K.H."/>
            <person name="Hubbard S.S."/>
            <person name="Banfield J.F."/>
        </authorList>
    </citation>
    <scope>NUCLEOTIDE SEQUENCE [LARGE SCALE GENOMIC DNA]</scope>
</reference>
<feature type="transmembrane region" description="Helical" evidence="1">
    <location>
        <begin position="40"/>
        <end position="62"/>
    </location>
</feature>
<comment type="caution">
    <text evidence="2">The sequence shown here is derived from an EMBL/GenBank/DDBJ whole genome shotgun (WGS) entry which is preliminary data.</text>
</comment>
<proteinExistence type="predicted"/>
<dbReference type="EMBL" id="MGEJ01000001">
    <property type="protein sequence ID" value="OGL82065.1"/>
    <property type="molecule type" value="Genomic_DNA"/>
</dbReference>
<organism evidence="2 3">
    <name type="scientific">Candidatus Uhrbacteria bacterium RIFCSPLOWO2_01_FULL_47_24</name>
    <dbReference type="NCBI Taxonomy" id="1802401"/>
    <lineage>
        <taxon>Bacteria</taxon>
        <taxon>Candidatus Uhriibacteriota</taxon>
    </lineage>
</organism>
<keyword evidence="1" id="KW-1133">Transmembrane helix</keyword>
<dbReference type="Proteomes" id="UP000176897">
    <property type="component" value="Unassembled WGS sequence"/>
</dbReference>
<sequence>MKQEENGKPPLRLLQITGPHEVRHPHMFHFRLFFSNQMVLNIQIIVEVVAPWLQAIPLLFSIRLRHGKRGKIICAVRRRDDSTHPVGDYEFWYGRRPISQAGLLRYLHLSEANLRTCWVRRACPFIAPHVLESLQLIMGQLARGNMLLRKIGG</sequence>
<keyword evidence="1" id="KW-0812">Transmembrane</keyword>
<dbReference type="STRING" id="1802401.A3B21_05110"/>
<dbReference type="AlphaFoldDB" id="A0A1F7UUX7"/>
<accession>A0A1F7UUX7</accession>
<gene>
    <name evidence="2" type="ORF">A3B21_05110</name>
</gene>
<evidence type="ECO:0000313" key="3">
    <source>
        <dbReference type="Proteomes" id="UP000176897"/>
    </source>
</evidence>
<evidence type="ECO:0000256" key="1">
    <source>
        <dbReference type="SAM" id="Phobius"/>
    </source>
</evidence>
<keyword evidence="1" id="KW-0472">Membrane</keyword>